<dbReference type="GeneID" id="71763157"/>
<keyword evidence="2" id="KW-0614">Plasmid</keyword>
<name>A0AAV3SEB1_HALDO</name>
<dbReference type="RefSeq" id="WP_244705877.1">
    <property type="nucleotide sequence ID" value="NZ_BAAADN010000015.1"/>
</dbReference>
<dbReference type="EMBL" id="CP095006">
    <property type="protein sequence ID" value="UOO96813.1"/>
    <property type="molecule type" value="Genomic_DNA"/>
</dbReference>
<dbReference type="Pfam" id="PF21811">
    <property type="entry name" value="RdfA"/>
    <property type="match status" value="1"/>
</dbReference>
<dbReference type="Proteomes" id="UP000830542">
    <property type="component" value="Plasmid unnamed1"/>
</dbReference>
<evidence type="ECO:0000313" key="2">
    <source>
        <dbReference type="EMBL" id="UOO96813.1"/>
    </source>
</evidence>
<keyword evidence="3" id="KW-1185">Reference proteome</keyword>
<accession>A0AAV3SEB1</accession>
<dbReference type="Proteomes" id="UP001500962">
    <property type="component" value="Unassembled WGS sequence"/>
</dbReference>
<evidence type="ECO:0000313" key="3">
    <source>
        <dbReference type="Proteomes" id="UP000830542"/>
    </source>
</evidence>
<reference evidence="1" key="1">
    <citation type="journal article" date="2014" name="Int. J. Syst. Evol. Microbiol.">
        <title>Complete genome sequence of Corynebacterium casei LMG S-19264T (=DSM 44701T), isolated from a smear-ripened cheese.</title>
        <authorList>
            <consortium name="US DOE Joint Genome Institute (JGI-PGF)"/>
            <person name="Walter F."/>
            <person name="Albersmeier A."/>
            <person name="Kalinowski J."/>
            <person name="Ruckert C."/>
        </authorList>
    </citation>
    <scope>NUCLEOTIDE SEQUENCE</scope>
    <source>
        <strain evidence="1">JCM 12289</strain>
    </source>
</reference>
<sequence>MTQSTGASRDMDQPPSCKIDRAAAAYDLSDEAERLEKYWTRDDERYSLRELAVHFNYLLLRAAMKRAGLNPLDGEVDNTYRLLTDEDVSQGMRTQARNRLEKQGIDVDQLHLDFVSYGTVRRHLKNCLGVERESTGTDNNPAETGAQRIAALQNRTVAVTENTLSQLASADELAAGDIDVFVDITVSCTQCGMHATIQEFIESDGCDCENPTLE</sequence>
<geneLocation type="plasmid" evidence="2 3">
    <name>unnamed1</name>
</geneLocation>
<dbReference type="EMBL" id="BAAADN010000015">
    <property type="protein sequence ID" value="GAA0454494.1"/>
    <property type="molecule type" value="Genomic_DNA"/>
</dbReference>
<evidence type="ECO:0000313" key="1">
    <source>
        <dbReference type="EMBL" id="GAA0454494.1"/>
    </source>
</evidence>
<reference evidence="2" key="2">
    <citation type="submission" date="2022-04" db="EMBL/GenBank/DDBJ databases">
        <title>Sequencing and genomic assembly of Halococcus dombrowskii.</title>
        <authorList>
            <person name="Lim S.W."/>
            <person name="MacLea K.S."/>
        </authorList>
    </citation>
    <scope>NUCLEOTIDE SEQUENCE</scope>
    <source>
        <strain evidence="2">H4</strain>
        <plasmid evidence="2">unnamed1</plasmid>
    </source>
</reference>
<proteinExistence type="predicted"/>
<protein>
    <submittedName>
        <fullName evidence="1">Uncharacterized protein</fullName>
    </submittedName>
</protein>
<dbReference type="KEGG" id="hdo:MUK72_14875"/>
<reference evidence="1" key="3">
    <citation type="submission" date="2023-12" db="EMBL/GenBank/DDBJ databases">
        <authorList>
            <person name="Sun Q."/>
            <person name="Inoue M."/>
        </authorList>
    </citation>
    <scope>NUCLEOTIDE SEQUENCE</scope>
    <source>
        <strain evidence="1">JCM 12289</strain>
    </source>
</reference>
<organism evidence="1 4">
    <name type="scientific">Halococcus dombrowskii</name>
    <dbReference type="NCBI Taxonomy" id="179637"/>
    <lineage>
        <taxon>Archaea</taxon>
        <taxon>Methanobacteriati</taxon>
        <taxon>Methanobacteriota</taxon>
        <taxon>Stenosarchaea group</taxon>
        <taxon>Halobacteria</taxon>
        <taxon>Halobacteriales</taxon>
        <taxon>Halococcaceae</taxon>
        <taxon>Halococcus</taxon>
    </lineage>
</organism>
<dbReference type="InterPro" id="IPR048925">
    <property type="entry name" value="RdfA"/>
</dbReference>
<gene>
    <name evidence="1" type="ORF">GCM10008985_07820</name>
    <name evidence="2" type="ORF">MUK72_14875</name>
</gene>
<evidence type="ECO:0000313" key="4">
    <source>
        <dbReference type="Proteomes" id="UP001500962"/>
    </source>
</evidence>
<dbReference type="AlphaFoldDB" id="A0AAV3SEB1"/>